<dbReference type="AlphaFoldDB" id="A0A432WGR5"/>
<name>A0A432WGR5_9GAMM</name>
<protein>
    <submittedName>
        <fullName evidence="1">N-formylglutamate amidohydrolase</fullName>
    </submittedName>
</protein>
<dbReference type="SUPFAM" id="SSF53187">
    <property type="entry name" value="Zn-dependent exopeptidases"/>
    <property type="match status" value="1"/>
</dbReference>
<accession>A0A432WGR5</accession>
<dbReference type="OrthoDB" id="8716700at2"/>
<gene>
    <name evidence="1" type="ORF">CWE11_07570</name>
</gene>
<dbReference type="InterPro" id="IPR007709">
    <property type="entry name" value="N-FG_amidohydro"/>
</dbReference>
<dbReference type="Pfam" id="PF05013">
    <property type="entry name" value="FGase"/>
    <property type="match status" value="1"/>
</dbReference>
<dbReference type="GO" id="GO:0016787">
    <property type="term" value="F:hydrolase activity"/>
    <property type="evidence" value="ECO:0007669"/>
    <property type="project" value="UniProtKB-KW"/>
</dbReference>
<dbReference type="Gene3D" id="3.40.630.40">
    <property type="entry name" value="Zn-dependent exopeptidases"/>
    <property type="match status" value="1"/>
</dbReference>
<organism evidence="1 2">
    <name type="scientific">Aliidiomarina sanyensis</name>
    <dbReference type="NCBI Taxonomy" id="1249555"/>
    <lineage>
        <taxon>Bacteria</taxon>
        <taxon>Pseudomonadati</taxon>
        <taxon>Pseudomonadota</taxon>
        <taxon>Gammaproteobacteria</taxon>
        <taxon>Alteromonadales</taxon>
        <taxon>Idiomarinaceae</taxon>
        <taxon>Aliidiomarina</taxon>
    </lineage>
</organism>
<evidence type="ECO:0000313" key="2">
    <source>
        <dbReference type="Proteomes" id="UP000288405"/>
    </source>
</evidence>
<evidence type="ECO:0000313" key="1">
    <source>
        <dbReference type="EMBL" id="RUO32879.1"/>
    </source>
</evidence>
<dbReference type="EMBL" id="PIPM01000006">
    <property type="protein sequence ID" value="RUO32879.1"/>
    <property type="molecule type" value="Genomic_DNA"/>
</dbReference>
<keyword evidence="1" id="KW-0378">Hydrolase</keyword>
<reference evidence="1 2" key="1">
    <citation type="journal article" date="2011" name="Front. Microbiol.">
        <title>Genomic signatures of strain selection and enhancement in Bacillus atrophaeus var. globigii, a historical biowarfare simulant.</title>
        <authorList>
            <person name="Gibbons H.S."/>
            <person name="Broomall S.M."/>
            <person name="McNew L.A."/>
            <person name="Daligault H."/>
            <person name="Chapman C."/>
            <person name="Bruce D."/>
            <person name="Karavis M."/>
            <person name="Krepps M."/>
            <person name="McGregor P.A."/>
            <person name="Hong C."/>
            <person name="Park K.H."/>
            <person name="Akmal A."/>
            <person name="Feldman A."/>
            <person name="Lin J.S."/>
            <person name="Chang W.E."/>
            <person name="Higgs B.W."/>
            <person name="Demirev P."/>
            <person name="Lindquist J."/>
            <person name="Liem A."/>
            <person name="Fochler E."/>
            <person name="Read T.D."/>
            <person name="Tapia R."/>
            <person name="Johnson S."/>
            <person name="Bishop-Lilly K.A."/>
            <person name="Detter C."/>
            <person name="Han C."/>
            <person name="Sozhamannan S."/>
            <person name="Rosenzweig C.N."/>
            <person name="Skowronski E.W."/>
        </authorList>
    </citation>
    <scope>NUCLEOTIDE SEQUENCE [LARGE SCALE GENOMIC DNA]</scope>
    <source>
        <strain evidence="1 2">GYP-17</strain>
    </source>
</reference>
<sequence>MTNPDSFQLWQSSQGHLPLVFDSPHSSAHFPDTFPTSATESELKSGWDAFVDELWLPAVELGASLLAAKFSRMYIDPNRAVTDIDPEMLAEPWLGDIQPTQYSERGMGLLRRYALPGKPMYAELLPIAEVEARIERFYLPYHRCLHDLLDLYSTYFKGVWHIDCHSMKSKGNAMNIDAGTARPDIVLGDADGTTADPEFTAVIQNAFEGLGYKVAVNYPYKGGHCIRAYGDPRRNRHSVQIEINRALYMNEAAFEKSDNFDAFQQDLRTVAQSVAEYVKSKI</sequence>
<proteinExistence type="predicted"/>
<dbReference type="Proteomes" id="UP000288405">
    <property type="component" value="Unassembled WGS sequence"/>
</dbReference>
<keyword evidence="2" id="KW-1185">Reference proteome</keyword>
<dbReference type="RefSeq" id="WP_126777004.1">
    <property type="nucleotide sequence ID" value="NZ_PIPM01000006.1"/>
</dbReference>
<comment type="caution">
    <text evidence="1">The sequence shown here is derived from an EMBL/GenBank/DDBJ whole genome shotgun (WGS) entry which is preliminary data.</text>
</comment>